<dbReference type="Proteomes" id="UP000198668">
    <property type="component" value="Unassembled WGS sequence"/>
</dbReference>
<proteinExistence type="predicted"/>
<dbReference type="AlphaFoldDB" id="A0A1I3CNY2"/>
<keyword evidence="6" id="KW-0239">DNA-directed DNA polymerase</keyword>
<keyword evidence="10" id="KW-1185">Reference proteome</keyword>
<dbReference type="InterPro" id="IPR027417">
    <property type="entry name" value="P-loop_NTPase"/>
</dbReference>
<evidence type="ECO:0000256" key="2">
    <source>
        <dbReference type="ARBA" id="ARBA00014363"/>
    </source>
</evidence>
<keyword evidence="5" id="KW-0235">DNA replication</keyword>
<gene>
    <name evidence="9" type="ORF">SAMN04489868_12032</name>
</gene>
<dbReference type="GO" id="GO:0003887">
    <property type="term" value="F:DNA-directed DNA polymerase activity"/>
    <property type="evidence" value="ECO:0007669"/>
    <property type="project" value="UniProtKB-KW"/>
</dbReference>
<dbReference type="GO" id="GO:0008408">
    <property type="term" value="F:3'-5' exonuclease activity"/>
    <property type="evidence" value="ECO:0007669"/>
    <property type="project" value="InterPro"/>
</dbReference>
<evidence type="ECO:0000259" key="8">
    <source>
        <dbReference type="Pfam" id="PF09115"/>
    </source>
</evidence>
<dbReference type="Pfam" id="PF13177">
    <property type="entry name" value="DNA_pol3_delta2"/>
    <property type="match status" value="1"/>
</dbReference>
<evidence type="ECO:0000256" key="4">
    <source>
        <dbReference type="ARBA" id="ARBA00022695"/>
    </source>
</evidence>
<keyword evidence="4" id="KW-0548">Nucleotidyltransferase</keyword>
<evidence type="ECO:0000313" key="9">
    <source>
        <dbReference type="EMBL" id="SFH75949.1"/>
    </source>
</evidence>
<dbReference type="GO" id="GO:0006261">
    <property type="term" value="P:DNA-templated DNA replication"/>
    <property type="evidence" value="ECO:0007669"/>
    <property type="project" value="TreeGrafter"/>
</dbReference>
<evidence type="ECO:0000256" key="6">
    <source>
        <dbReference type="ARBA" id="ARBA00022932"/>
    </source>
</evidence>
<evidence type="ECO:0000313" key="10">
    <source>
        <dbReference type="Proteomes" id="UP000198668"/>
    </source>
</evidence>
<dbReference type="InterPro" id="IPR015199">
    <property type="entry name" value="DNA_pol_III_delta_C"/>
</dbReference>
<dbReference type="GO" id="GO:0003677">
    <property type="term" value="F:DNA binding"/>
    <property type="evidence" value="ECO:0007669"/>
    <property type="project" value="InterPro"/>
</dbReference>
<dbReference type="Pfam" id="PF09115">
    <property type="entry name" value="DNApol3-delta_C"/>
    <property type="match status" value="1"/>
</dbReference>
<dbReference type="Gene3D" id="3.40.50.300">
    <property type="entry name" value="P-loop containing nucleotide triphosphate hydrolases"/>
    <property type="match status" value="1"/>
</dbReference>
<dbReference type="PANTHER" id="PTHR11669">
    <property type="entry name" value="REPLICATION FACTOR C / DNA POLYMERASE III GAMMA-TAU SUBUNIT"/>
    <property type="match status" value="1"/>
</dbReference>
<dbReference type="PANTHER" id="PTHR11669:SF8">
    <property type="entry name" value="DNA POLYMERASE III SUBUNIT DELTA"/>
    <property type="match status" value="1"/>
</dbReference>
<evidence type="ECO:0000256" key="5">
    <source>
        <dbReference type="ARBA" id="ARBA00022705"/>
    </source>
</evidence>
<dbReference type="EC" id="2.7.7.7" evidence="1"/>
<dbReference type="InterPro" id="IPR050238">
    <property type="entry name" value="DNA_Rep/Repair_Clamp_Loader"/>
</dbReference>
<protein>
    <recommendedName>
        <fullName evidence="2">DNA polymerase III subunit delta'</fullName>
        <ecNumber evidence="1">2.7.7.7</ecNumber>
    </recommendedName>
</protein>
<comment type="catalytic activity">
    <reaction evidence="7">
        <text>DNA(n) + a 2'-deoxyribonucleoside 5'-triphosphate = DNA(n+1) + diphosphate</text>
        <dbReference type="Rhea" id="RHEA:22508"/>
        <dbReference type="Rhea" id="RHEA-COMP:17339"/>
        <dbReference type="Rhea" id="RHEA-COMP:17340"/>
        <dbReference type="ChEBI" id="CHEBI:33019"/>
        <dbReference type="ChEBI" id="CHEBI:61560"/>
        <dbReference type="ChEBI" id="CHEBI:173112"/>
        <dbReference type="EC" id="2.7.7.7"/>
    </reaction>
</comment>
<dbReference type="InterPro" id="IPR004622">
    <property type="entry name" value="DNA_pol_HolB"/>
</dbReference>
<reference evidence="9 10" key="1">
    <citation type="submission" date="2016-10" db="EMBL/GenBank/DDBJ databases">
        <authorList>
            <person name="de Groot N.N."/>
        </authorList>
    </citation>
    <scope>NUCLEOTIDE SEQUENCE [LARGE SCALE GENOMIC DNA]</scope>
    <source>
        <strain evidence="9 10">DSM 27630</strain>
    </source>
</reference>
<evidence type="ECO:0000256" key="1">
    <source>
        <dbReference type="ARBA" id="ARBA00012417"/>
    </source>
</evidence>
<dbReference type="NCBIfam" id="TIGR00678">
    <property type="entry name" value="holB"/>
    <property type="match status" value="1"/>
</dbReference>
<dbReference type="SUPFAM" id="SSF52540">
    <property type="entry name" value="P-loop containing nucleoside triphosphate hydrolases"/>
    <property type="match status" value="1"/>
</dbReference>
<dbReference type="RefSeq" id="WP_047391945.1">
    <property type="nucleotide sequence ID" value="NZ_FOQE01000020.1"/>
</dbReference>
<dbReference type="EMBL" id="FOQE01000020">
    <property type="protein sequence ID" value="SFH75949.1"/>
    <property type="molecule type" value="Genomic_DNA"/>
</dbReference>
<organism evidence="9 10">
    <name type="scientific">Pisciglobus halotolerans</name>
    <dbReference type="NCBI Taxonomy" id="745365"/>
    <lineage>
        <taxon>Bacteria</taxon>
        <taxon>Bacillati</taxon>
        <taxon>Bacillota</taxon>
        <taxon>Bacilli</taxon>
        <taxon>Lactobacillales</taxon>
        <taxon>Carnobacteriaceae</taxon>
    </lineage>
</organism>
<dbReference type="GO" id="GO:0009360">
    <property type="term" value="C:DNA polymerase III complex"/>
    <property type="evidence" value="ECO:0007669"/>
    <property type="project" value="InterPro"/>
</dbReference>
<dbReference type="NCBIfam" id="NF005972">
    <property type="entry name" value="PRK08058.1"/>
    <property type="match status" value="1"/>
</dbReference>
<accession>A0A1I3CNY2</accession>
<keyword evidence="3" id="KW-0808">Transferase</keyword>
<feature type="domain" description="DNA polymerase III delta subunit C-terminal" evidence="8">
    <location>
        <begin position="236"/>
        <end position="325"/>
    </location>
</feature>
<dbReference type="FunFam" id="3.40.50.300:FF:001255">
    <property type="entry name" value="DNA polymerase III subunit delta"/>
    <property type="match status" value="1"/>
</dbReference>
<name>A0A1I3CNY2_9LACT</name>
<sequence>MNEKIERLQPRLLKQFQHILEQHKLAHAYLFEGARGTGKKEIALWLAASLLCVNKQDGKACRKCVNCVRVFEHQHPDVMEVAPDGLSIKVEQVRDLKAEFVKSGVESDQKIFIIEDAEKMTAGAANSLLKFLEEPDGKVTAFLLTTAKQRLLPTILSRCQLVHFSPLPKPILIQELEDKGISQNQAALLVHLTNDIEKAAALSEDETFAIQRELIWKWFKWLTKQDDEAFIFVQTDLLQYFKEREQYKLALSLLLLLYRDALKLFYGQQADELAFPRYEQELRQFIAQKSSKQLTEAIEEILLSQKKLESNVNAQGVFEQLAIRLMQKLSKPLSSLT</sequence>
<evidence type="ECO:0000256" key="3">
    <source>
        <dbReference type="ARBA" id="ARBA00022679"/>
    </source>
</evidence>
<dbReference type="OrthoDB" id="9810148at2"/>
<evidence type="ECO:0000256" key="7">
    <source>
        <dbReference type="ARBA" id="ARBA00049244"/>
    </source>
</evidence>